<dbReference type="EMBL" id="CP006365">
    <property type="protein sequence ID" value="AGU14581.1"/>
    <property type="molecule type" value="Genomic_DNA"/>
</dbReference>
<evidence type="ECO:0000259" key="1">
    <source>
        <dbReference type="Pfam" id="PF20466"/>
    </source>
</evidence>
<gene>
    <name evidence="3" type="ORF">CARG_02065</name>
</gene>
<dbReference type="KEGG" id="caz:CARG_02065"/>
<evidence type="ECO:0000313" key="3">
    <source>
        <dbReference type="EMBL" id="AGU14581.1"/>
    </source>
</evidence>
<organism evidence="3 4">
    <name type="scientific">Corynebacterium argentoratense DSM 44202</name>
    <dbReference type="NCBI Taxonomy" id="1348662"/>
    <lineage>
        <taxon>Bacteria</taxon>
        <taxon>Bacillati</taxon>
        <taxon>Actinomycetota</taxon>
        <taxon>Actinomycetes</taxon>
        <taxon>Mycobacteriales</taxon>
        <taxon>Corynebacteriaceae</taxon>
        <taxon>Corynebacterium</taxon>
    </lineage>
</organism>
<dbReference type="InterPro" id="IPR046820">
    <property type="entry name" value="MmeI_TRD"/>
</dbReference>
<reference evidence="3 4" key="1">
    <citation type="journal article" date="2013" name="Genome Announc.">
        <title>Whole-Genome Sequence of the Clinical Strain Corynebacterium argentoratense DSM 44202, Isolated from a Human Throat Specimen.</title>
        <authorList>
            <person name="Bomholt C."/>
            <person name="Glaub A."/>
            <person name="Gravermann K."/>
            <person name="Albersmeier A."/>
            <person name="Brinkrolf K."/>
            <person name="Ruckert C."/>
            <person name="Tauch A."/>
        </authorList>
    </citation>
    <scope>NUCLEOTIDE SEQUENCE [LARGE SCALE GENOMIC DNA]</scope>
    <source>
        <strain evidence="3">DSM 44202</strain>
    </source>
</reference>
<dbReference type="HOGENOM" id="CLU_005831_0_1_11"/>
<keyword evidence="4" id="KW-1185">Reference proteome</keyword>
<dbReference type="PATRIC" id="fig|1348662.3.peg.410"/>
<name>U3GX72_9CORY</name>
<dbReference type="AlphaFoldDB" id="U3GX72"/>
<dbReference type="Proteomes" id="UP000016943">
    <property type="component" value="Chromosome"/>
</dbReference>
<dbReference type="Pfam" id="PF20467">
    <property type="entry name" value="MmeI_C"/>
    <property type="match status" value="1"/>
</dbReference>
<dbReference type="eggNOG" id="COG1002">
    <property type="taxonomic scope" value="Bacteria"/>
</dbReference>
<accession>U3GX72</accession>
<sequence length="254" mass="28788">MVRESEYAEVLKDPIAAKYVRPYIGSDELINGKDRWCLWLVDVEPRDLSKSALLRERIAGVRAERAKSKAKTTREYPHHHLFRQIGLISDQPIVGLPEVSSSNRRYLPVAELDPGVVISNKVYGAVDPDGFLFAVASSSMFITWMKTVGGRLKSDVSFSSTITWNNFALPELDQPVRQRIIDAGKKVLAARDLHPERSLAEHYNPFAMDPALINAYDALDKEVDKAMGARRKLTTERQRQELLFENYARMTQNA</sequence>
<dbReference type="Pfam" id="PF20466">
    <property type="entry name" value="MmeI_TRD"/>
    <property type="match status" value="1"/>
</dbReference>
<feature type="domain" description="MmeI-like C-terminal" evidence="2">
    <location>
        <begin position="177"/>
        <end position="252"/>
    </location>
</feature>
<evidence type="ECO:0000313" key="4">
    <source>
        <dbReference type="Proteomes" id="UP000016943"/>
    </source>
</evidence>
<feature type="domain" description="MmeI-like target recognition" evidence="1">
    <location>
        <begin position="4"/>
        <end position="172"/>
    </location>
</feature>
<evidence type="ECO:0000259" key="2">
    <source>
        <dbReference type="Pfam" id="PF20467"/>
    </source>
</evidence>
<proteinExistence type="predicted"/>
<dbReference type="InterPro" id="IPR046818">
    <property type="entry name" value="MmeI_C"/>
</dbReference>
<protein>
    <submittedName>
        <fullName evidence="3">Uncharacterized protein</fullName>
    </submittedName>
</protein>